<proteinExistence type="predicted"/>
<dbReference type="EMBL" id="JBGORX010000005">
    <property type="protein sequence ID" value="MFJ1269265.1"/>
    <property type="molecule type" value="Genomic_DNA"/>
</dbReference>
<organism evidence="2 3">
    <name type="scientific">Legionella lytica</name>
    <dbReference type="NCBI Taxonomy" id="96232"/>
    <lineage>
        <taxon>Bacteria</taxon>
        <taxon>Pseudomonadati</taxon>
        <taxon>Pseudomonadota</taxon>
        <taxon>Gammaproteobacteria</taxon>
        <taxon>Legionellales</taxon>
        <taxon>Legionellaceae</taxon>
        <taxon>Legionella</taxon>
    </lineage>
</organism>
<comment type="caution">
    <text evidence="2">The sequence shown here is derived from an EMBL/GenBank/DDBJ whole genome shotgun (WGS) entry which is preliminary data.</text>
</comment>
<keyword evidence="3" id="KW-1185">Reference proteome</keyword>
<name>A0ABW8DDG4_9GAMM</name>
<reference evidence="2 3" key="1">
    <citation type="submission" date="2024-08" db="EMBL/GenBank/DDBJ databases">
        <title>Draft Genome Sequence of Legionella lytica strain DSB2004, Isolated From a Fire Sprinkler System.</title>
        <authorList>
            <person name="Everhart A.D."/>
            <person name="Kidane D.T."/>
            <person name="Farone A.L."/>
            <person name="Farone M.B."/>
        </authorList>
    </citation>
    <scope>NUCLEOTIDE SEQUENCE [LARGE SCALE GENOMIC DNA]</scope>
    <source>
        <strain evidence="2 3">DSB2004</strain>
    </source>
</reference>
<protein>
    <submittedName>
        <fullName evidence="2">Uncharacterized protein</fullName>
    </submittedName>
</protein>
<accession>A0ABW8DDG4</accession>
<sequence>MPRTPDELEQATILSRAPTMVINSDEETAPQNTTSLQRLNAMALADIGFWGHSTELPEYSEEENNNPEVSRPGPR</sequence>
<evidence type="ECO:0000256" key="1">
    <source>
        <dbReference type="SAM" id="MobiDB-lite"/>
    </source>
</evidence>
<dbReference type="Proteomes" id="UP001615550">
    <property type="component" value="Unassembled WGS sequence"/>
</dbReference>
<evidence type="ECO:0000313" key="3">
    <source>
        <dbReference type="Proteomes" id="UP001615550"/>
    </source>
</evidence>
<feature type="compositionally biased region" description="Low complexity" evidence="1">
    <location>
        <begin position="66"/>
        <end position="75"/>
    </location>
</feature>
<dbReference type="RefSeq" id="WP_400188089.1">
    <property type="nucleotide sequence ID" value="NZ_JBGORX010000005.1"/>
</dbReference>
<gene>
    <name evidence="2" type="ORF">ACD661_11925</name>
</gene>
<evidence type="ECO:0000313" key="2">
    <source>
        <dbReference type="EMBL" id="MFJ1269265.1"/>
    </source>
</evidence>
<feature type="region of interest" description="Disordered" evidence="1">
    <location>
        <begin position="55"/>
        <end position="75"/>
    </location>
</feature>